<feature type="domain" description="Peptidase M13 N-terminal" evidence="9">
    <location>
        <begin position="38"/>
        <end position="413"/>
    </location>
</feature>
<evidence type="ECO:0000259" key="9">
    <source>
        <dbReference type="Pfam" id="PF05649"/>
    </source>
</evidence>
<keyword evidence="4" id="KW-0479">Metal-binding</keyword>
<keyword evidence="11" id="KW-1185">Reference proteome</keyword>
<dbReference type="Proteomes" id="UP000606494">
    <property type="component" value="Unassembled WGS sequence"/>
</dbReference>
<evidence type="ECO:0000313" key="10">
    <source>
        <dbReference type="EMBL" id="MBD1426744.1"/>
    </source>
</evidence>
<name>A0ABR7Y619_9SPHI</name>
<keyword evidence="6" id="KW-0862">Zinc</keyword>
<evidence type="ECO:0000313" key="11">
    <source>
        <dbReference type="Proteomes" id="UP000606494"/>
    </source>
</evidence>
<reference evidence="10 11" key="1">
    <citation type="submission" date="2020-08" db="EMBL/GenBank/DDBJ databases">
        <title>Sphingobacterium sp. DN00404 isolated from aquaculture water.</title>
        <authorList>
            <person name="Zhang M."/>
        </authorList>
    </citation>
    <scope>NUCLEOTIDE SEQUENCE [LARGE SCALE GENOMIC DNA]</scope>
    <source>
        <strain evidence="10 11">KCTC 32294</strain>
    </source>
</reference>
<keyword evidence="5" id="KW-0378">Hydrolase</keyword>
<sequence>MKKFLGLATVVVLTAGCTGTQEPHQAIDLSHMDTTVRPQDDFYHYVNGNWMKTAEIPADKARWGSFDELRENTDDAVLKILKESLKESYEKGTDGQKIADLYKSYIDIENRNKLGFDPIKPYLSKIDDIETLDDLYHYLVEVGPEGGNPFFGGYVYAHMKNSDVNAVYLSGGSLGLGRSYYQKVDDKNVETLGQYATFASTLYSKIDPRTKDLKGPKIVAFEKEIASYLKTIEESRDAQKRYNPVAVADLGKMVKNIDVANYIKTLGFKADTVIISEIEYYKNLDKIITSQNLPQIKEYLKFNVMNDAANYLSSELDELAFEFYGRQLKGQKEQRAMEKRGLDFVNGSAGELLGKLYVKDNFPPEAKATCEELVQYLIKSFEVHINGLDWMSAQTKEKALEKLAKFNVKIGYPDKWKDYSQLAVGTSLFENIHALNRWSFEDNLAKQDKPVDKTEWSMTPQTVNAYYSPLFNEIVFPAAILQSPFYDYRADAAVNFGGIGAVIGHELSHGFDDSGSQYDGDGNLNNWWTPEDKEKFDAAADALVAQFEAYEPIPGVFVNGRFTLGENIGDLGGSSVAFDALQMYLKDKGNPGLIDGYTPEQRFFMSWATIWRTKTTDEFVVNQVKTDPHSPAQYRAFAPIVNLDAFHEAFDTKEGDKMYKPKEQRIKIW</sequence>
<dbReference type="Gene3D" id="1.10.1380.10">
    <property type="entry name" value="Neutral endopeptidase , domain2"/>
    <property type="match status" value="1"/>
</dbReference>
<evidence type="ECO:0000256" key="5">
    <source>
        <dbReference type="ARBA" id="ARBA00022801"/>
    </source>
</evidence>
<dbReference type="PRINTS" id="PR00786">
    <property type="entry name" value="NEPRILYSIN"/>
</dbReference>
<evidence type="ECO:0000256" key="2">
    <source>
        <dbReference type="ARBA" id="ARBA00007357"/>
    </source>
</evidence>
<comment type="cofactor">
    <cofactor evidence="1">
        <name>Zn(2+)</name>
        <dbReference type="ChEBI" id="CHEBI:29105"/>
    </cofactor>
</comment>
<dbReference type="SUPFAM" id="SSF55486">
    <property type="entry name" value="Metalloproteases ('zincins'), catalytic domain"/>
    <property type="match status" value="1"/>
</dbReference>
<evidence type="ECO:0000256" key="6">
    <source>
        <dbReference type="ARBA" id="ARBA00022833"/>
    </source>
</evidence>
<keyword evidence="3" id="KW-0645">Protease</keyword>
<dbReference type="Pfam" id="PF05649">
    <property type="entry name" value="Peptidase_M13_N"/>
    <property type="match status" value="1"/>
</dbReference>
<dbReference type="InterPro" id="IPR018497">
    <property type="entry name" value="Peptidase_M13_C"/>
</dbReference>
<dbReference type="Pfam" id="PF01431">
    <property type="entry name" value="Peptidase_M13"/>
    <property type="match status" value="1"/>
</dbReference>
<protein>
    <submittedName>
        <fullName evidence="10">M13 family metallopeptidase</fullName>
    </submittedName>
</protein>
<feature type="domain" description="Peptidase M13 C-terminal" evidence="8">
    <location>
        <begin position="464"/>
        <end position="666"/>
    </location>
</feature>
<comment type="similarity">
    <text evidence="2">Belongs to the peptidase M13 family.</text>
</comment>
<comment type="caution">
    <text evidence="10">The sequence shown here is derived from an EMBL/GenBank/DDBJ whole genome shotgun (WGS) entry which is preliminary data.</text>
</comment>
<evidence type="ECO:0000256" key="1">
    <source>
        <dbReference type="ARBA" id="ARBA00001947"/>
    </source>
</evidence>
<proteinExistence type="inferred from homology"/>
<dbReference type="PROSITE" id="PS51257">
    <property type="entry name" value="PROKAR_LIPOPROTEIN"/>
    <property type="match status" value="1"/>
</dbReference>
<dbReference type="EMBL" id="JACNYK010000004">
    <property type="protein sequence ID" value="MBD1426744.1"/>
    <property type="molecule type" value="Genomic_DNA"/>
</dbReference>
<dbReference type="InterPro" id="IPR042089">
    <property type="entry name" value="Peptidase_M13_dom_2"/>
</dbReference>
<evidence type="ECO:0000256" key="4">
    <source>
        <dbReference type="ARBA" id="ARBA00022723"/>
    </source>
</evidence>
<dbReference type="InterPro" id="IPR024079">
    <property type="entry name" value="MetalloPept_cat_dom_sf"/>
</dbReference>
<dbReference type="PROSITE" id="PS51885">
    <property type="entry name" value="NEPRILYSIN"/>
    <property type="match status" value="1"/>
</dbReference>
<accession>A0ABR7Y619</accession>
<dbReference type="Gene3D" id="3.40.390.10">
    <property type="entry name" value="Collagenase (Catalytic Domain)"/>
    <property type="match status" value="1"/>
</dbReference>
<gene>
    <name evidence="10" type="ORF">H8B17_14235</name>
</gene>
<keyword evidence="7" id="KW-0482">Metalloprotease</keyword>
<dbReference type="PANTHER" id="PTHR11733">
    <property type="entry name" value="ZINC METALLOPROTEASE FAMILY M13 NEPRILYSIN-RELATED"/>
    <property type="match status" value="1"/>
</dbReference>
<dbReference type="InterPro" id="IPR008753">
    <property type="entry name" value="Peptidase_M13_N"/>
</dbReference>
<dbReference type="PANTHER" id="PTHR11733:SF167">
    <property type="entry name" value="FI17812P1-RELATED"/>
    <property type="match status" value="1"/>
</dbReference>
<dbReference type="InterPro" id="IPR000718">
    <property type="entry name" value="Peptidase_M13"/>
</dbReference>
<evidence type="ECO:0000256" key="7">
    <source>
        <dbReference type="ARBA" id="ARBA00023049"/>
    </source>
</evidence>
<dbReference type="CDD" id="cd08662">
    <property type="entry name" value="M13"/>
    <property type="match status" value="1"/>
</dbReference>
<evidence type="ECO:0000256" key="3">
    <source>
        <dbReference type="ARBA" id="ARBA00022670"/>
    </source>
</evidence>
<organism evidence="10 11">
    <name type="scientific">Sphingobacterium arenae</name>
    <dbReference type="NCBI Taxonomy" id="1280598"/>
    <lineage>
        <taxon>Bacteria</taxon>
        <taxon>Pseudomonadati</taxon>
        <taxon>Bacteroidota</taxon>
        <taxon>Sphingobacteriia</taxon>
        <taxon>Sphingobacteriales</taxon>
        <taxon>Sphingobacteriaceae</taxon>
        <taxon>Sphingobacterium</taxon>
    </lineage>
</organism>
<evidence type="ECO:0000259" key="8">
    <source>
        <dbReference type="Pfam" id="PF01431"/>
    </source>
</evidence>